<proteinExistence type="predicted"/>
<dbReference type="EMBL" id="DUFW01000029">
    <property type="protein sequence ID" value="HIH21427.1"/>
    <property type="molecule type" value="Genomic_DNA"/>
</dbReference>
<organism evidence="2 3">
    <name type="scientific">Candidatus Iainarchaeum sp</name>
    <dbReference type="NCBI Taxonomy" id="3101447"/>
    <lineage>
        <taxon>Archaea</taxon>
        <taxon>Candidatus Iainarchaeota</taxon>
        <taxon>Candidatus Iainarchaeia</taxon>
        <taxon>Candidatus Iainarchaeales</taxon>
        <taxon>Candidatus Iainarchaeaceae</taxon>
        <taxon>Candidatus Iainarchaeum</taxon>
    </lineage>
</organism>
<feature type="domain" description="Methyltransferase type 11" evidence="1">
    <location>
        <begin position="68"/>
        <end position="167"/>
    </location>
</feature>
<dbReference type="Pfam" id="PF08241">
    <property type="entry name" value="Methyltransf_11"/>
    <property type="match status" value="1"/>
</dbReference>
<protein>
    <submittedName>
        <fullName evidence="2">Class I SAM-dependent methyltransferase</fullName>
    </submittedName>
</protein>
<keyword evidence="2" id="KW-0808">Transferase</keyword>
<gene>
    <name evidence="2" type="ORF">HA222_02040</name>
</gene>
<evidence type="ECO:0000313" key="2">
    <source>
        <dbReference type="EMBL" id="HIH21427.1"/>
    </source>
</evidence>
<dbReference type="Proteomes" id="UP000590964">
    <property type="component" value="Unassembled WGS sequence"/>
</dbReference>
<reference evidence="3" key="1">
    <citation type="journal article" date="2020" name="bioRxiv">
        <title>A rank-normalized archaeal taxonomy based on genome phylogeny resolves widespread incomplete and uneven classifications.</title>
        <authorList>
            <person name="Rinke C."/>
            <person name="Chuvochina M."/>
            <person name="Mussig A.J."/>
            <person name="Chaumeil P.-A."/>
            <person name="Waite D.W."/>
            <person name="Whitman W.B."/>
            <person name="Parks D.H."/>
            <person name="Hugenholtz P."/>
        </authorList>
    </citation>
    <scope>NUCLEOTIDE SEQUENCE [LARGE SCALE GENOMIC DNA]</scope>
</reference>
<dbReference type="CDD" id="cd02440">
    <property type="entry name" value="AdoMet_MTases"/>
    <property type="match status" value="1"/>
</dbReference>
<dbReference type="SUPFAM" id="SSF53335">
    <property type="entry name" value="S-adenosyl-L-methionine-dependent methyltransferases"/>
    <property type="match status" value="1"/>
</dbReference>
<comment type="caution">
    <text evidence="2">The sequence shown here is derived from an EMBL/GenBank/DDBJ whole genome shotgun (WGS) entry which is preliminary data.</text>
</comment>
<evidence type="ECO:0000259" key="1">
    <source>
        <dbReference type="Pfam" id="PF08241"/>
    </source>
</evidence>
<dbReference type="Gene3D" id="3.40.50.150">
    <property type="entry name" value="Vaccinia Virus protein VP39"/>
    <property type="match status" value="1"/>
</dbReference>
<accession>A0A7J4JZV6</accession>
<dbReference type="GO" id="GO:0008757">
    <property type="term" value="F:S-adenosylmethionine-dependent methyltransferase activity"/>
    <property type="evidence" value="ECO:0007669"/>
    <property type="project" value="InterPro"/>
</dbReference>
<dbReference type="GO" id="GO:0032259">
    <property type="term" value="P:methylation"/>
    <property type="evidence" value="ECO:0007669"/>
    <property type="project" value="UniProtKB-KW"/>
</dbReference>
<sequence>MVRKINPLYRRQELATELKSGRSMDKKGWVLAHNSTLQKMRWYLPVDLKKIINKYLQARIKRRKPRILDLGCTGGIALAELFEQFGNSLEYHGMSLSPFFREWREIAAKSNGTIKFHVGHAEGIAKRFKPAFFDVIYSNLGIAHAMDIDNALKNARNILRKRGLLIFNISARGLEKTPGFRTIMKCTVESFGSPKKTFVLEKI</sequence>
<dbReference type="InterPro" id="IPR013216">
    <property type="entry name" value="Methyltransf_11"/>
</dbReference>
<name>A0A7J4JZV6_9ARCH</name>
<dbReference type="AlphaFoldDB" id="A0A7J4JZV6"/>
<evidence type="ECO:0000313" key="3">
    <source>
        <dbReference type="Proteomes" id="UP000590964"/>
    </source>
</evidence>
<dbReference type="InterPro" id="IPR029063">
    <property type="entry name" value="SAM-dependent_MTases_sf"/>
</dbReference>
<keyword evidence="2" id="KW-0489">Methyltransferase</keyword>